<dbReference type="GO" id="GO:0015031">
    <property type="term" value="P:protein transport"/>
    <property type="evidence" value="ECO:0007669"/>
    <property type="project" value="InterPro"/>
</dbReference>
<proteinExistence type="inferred from homology"/>
<evidence type="ECO:0000259" key="14">
    <source>
        <dbReference type="Pfam" id="PF05698"/>
    </source>
</evidence>
<gene>
    <name evidence="15" type="ORF">HKBW3S42_02064</name>
</gene>
<dbReference type="InterPro" id="IPR027304">
    <property type="entry name" value="Trigger_fact/SurA_dom_sf"/>
</dbReference>
<dbReference type="NCBIfam" id="TIGR00115">
    <property type="entry name" value="tig"/>
    <property type="match status" value="1"/>
</dbReference>
<dbReference type="Gene3D" id="1.10.3120.10">
    <property type="entry name" value="Trigger factor, C-terminal domain"/>
    <property type="match status" value="1"/>
</dbReference>
<dbReference type="InterPro" id="IPR001179">
    <property type="entry name" value="PPIase_FKBP_dom"/>
</dbReference>
<feature type="domain" description="PPIase FKBP-type" evidence="12">
    <location>
        <begin position="63"/>
        <end position="144"/>
    </location>
</feature>
<evidence type="ECO:0000313" key="15">
    <source>
        <dbReference type="EMBL" id="GFP33725.1"/>
    </source>
</evidence>
<keyword evidence="10" id="KW-0131">Cell cycle</keyword>
<comment type="catalytic activity">
    <reaction evidence="1">
        <text>[protein]-peptidylproline (omega=180) = [protein]-peptidylproline (omega=0)</text>
        <dbReference type="Rhea" id="RHEA:16237"/>
        <dbReference type="Rhea" id="RHEA-COMP:10747"/>
        <dbReference type="Rhea" id="RHEA-COMP:10748"/>
        <dbReference type="ChEBI" id="CHEBI:83833"/>
        <dbReference type="ChEBI" id="CHEBI:83834"/>
        <dbReference type="EC" id="5.2.1.8"/>
    </reaction>
</comment>
<evidence type="ECO:0000259" key="13">
    <source>
        <dbReference type="Pfam" id="PF05697"/>
    </source>
</evidence>
<feature type="non-terminal residue" evidence="15">
    <location>
        <position position="1"/>
    </location>
</feature>
<dbReference type="Proteomes" id="UP000568877">
    <property type="component" value="Unassembled WGS sequence"/>
</dbReference>
<keyword evidence="7" id="KW-0697">Rotamase</keyword>
<dbReference type="EMBL" id="BLSA01000680">
    <property type="protein sequence ID" value="GFP33725.1"/>
    <property type="molecule type" value="Genomic_DNA"/>
</dbReference>
<evidence type="ECO:0000256" key="4">
    <source>
        <dbReference type="ARBA" id="ARBA00013194"/>
    </source>
</evidence>
<evidence type="ECO:0000256" key="2">
    <source>
        <dbReference type="ARBA" id="ARBA00004496"/>
    </source>
</evidence>
<dbReference type="GO" id="GO:0005737">
    <property type="term" value="C:cytoplasm"/>
    <property type="evidence" value="ECO:0007669"/>
    <property type="project" value="UniProtKB-SubCell"/>
</dbReference>
<feature type="domain" description="Trigger factor ribosome-binding bacterial" evidence="13">
    <location>
        <begin position="2"/>
        <end position="48"/>
    </location>
</feature>
<dbReference type="GO" id="GO:0006457">
    <property type="term" value="P:protein folding"/>
    <property type="evidence" value="ECO:0007669"/>
    <property type="project" value="InterPro"/>
</dbReference>
<comment type="similarity">
    <text evidence="3">Belongs to the FKBP-type PPIase family. Tig subfamily.</text>
</comment>
<dbReference type="InterPro" id="IPR046357">
    <property type="entry name" value="PPIase_dom_sf"/>
</dbReference>
<name>A0A6V8PM54_9ACTN</name>
<keyword evidence="9" id="KW-0413">Isomerase</keyword>
<dbReference type="InterPro" id="IPR008881">
    <property type="entry name" value="Trigger_fac_ribosome-bd_bac"/>
</dbReference>
<dbReference type="AlphaFoldDB" id="A0A6V8PM54"/>
<dbReference type="SUPFAM" id="SSF54534">
    <property type="entry name" value="FKBP-like"/>
    <property type="match status" value="1"/>
</dbReference>
<dbReference type="Pfam" id="PF05698">
    <property type="entry name" value="Trigger_C"/>
    <property type="match status" value="1"/>
</dbReference>
<accession>A0A6V8PM54</accession>
<dbReference type="GO" id="GO:0051301">
    <property type="term" value="P:cell division"/>
    <property type="evidence" value="ECO:0007669"/>
    <property type="project" value="UniProtKB-KW"/>
</dbReference>
<evidence type="ECO:0000256" key="3">
    <source>
        <dbReference type="ARBA" id="ARBA00005464"/>
    </source>
</evidence>
<dbReference type="Pfam" id="PF00254">
    <property type="entry name" value="FKBP_C"/>
    <property type="match status" value="1"/>
</dbReference>
<evidence type="ECO:0000256" key="10">
    <source>
        <dbReference type="ARBA" id="ARBA00023306"/>
    </source>
</evidence>
<evidence type="ECO:0000313" key="16">
    <source>
        <dbReference type="Proteomes" id="UP000568877"/>
    </source>
</evidence>
<protein>
    <recommendedName>
        <fullName evidence="5">Trigger factor</fullName>
        <ecNumber evidence="4">5.2.1.8</ecNumber>
    </recommendedName>
    <alternativeName>
        <fullName evidence="11">PPIase</fullName>
    </alternativeName>
</protein>
<dbReference type="Gene3D" id="3.10.50.40">
    <property type="match status" value="1"/>
</dbReference>
<evidence type="ECO:0000256" key="8">
    <source>
        <dbReference type="ARBA" id="ARBA00023186"/>
    </source>
</evidence>
<evidence type="ECO:0000256" key="6">
    <source>
        <dbReference type="ARBA" id="ARBA00022618"/>
    </source>
</evidence>
<dbReference type="EC" id="5.2.1.8" evidence="4"/>
<reference evidence="15 16" key="1">
    <citation type="journal article" date="2020" name="Front. Microbiol.">
        <title>Single-cell genomics of novel Actinobacteria with the Wood-Ljungdahl pathway discovered in a serpentinizing system.</title>
        <authorList>
            <person name="Merino N."/>
            <person name="Kawai M."/>
            <person name="Boyd E.S."/>
            <person name="Colman D.R."/>
            <person name="McGlynn S.E."/>
            <person name="Nealson K.H."/>
            <person name="Kurokawa K."/>
            <person name="Hongoh Y."/>
        </authorList>
    </citation>
    <scope>NUCLEOTIDE SEQUENCE [LARGE SCALE GENOMIC DNA]</scope>
    <source>
        <strain evidence="15 16">S42</strain>
    </source>
</reference>
<evidence type="ECO:0000256" key="5">
    <source>
        <dbReference type="ARBA" id="ARBA00016902"/>
    </source>
</evidence>
<feature type="non-terminal residue" evidence="15">
    <location>
        <position position="212"/>
    </location>
</feature>
<dbReference type="InterPro" id="IPR037041">
    <property type="entry name" value="Trigger_fac_C_sf"/>
</dbReference>
<dbReference type="SUPFAM" id="SSF109998">
    <property type="entry name" value="Triger factor/SurA peptide-binding domain-like"/>
    <property type="match status" value="1"/>
</dbReference>
<sequence>KQAEQGKPLIFDAMVQVEPQVKLKQYQGLSLTRRKVEVSNEEVDTQLAVIQERFAQLEISSKDKVEKGHYVLVDLDAHIGQARLEDGLAQDYLMEVGSGKHVREIEEALVGMERGHSKEIEVEFGPDHPHQKVVGKKATFKIGLKEIKEKSLPPLDDDFASQVGEFNTIDELRAFVRDQISSGREREAQNLLRAEAVDRLIENAEIDVPLVM</sequence>
<evidence type="ECO:0000256" key="9">
    <source>
        <dbReference type="ARBA" id="ARBA00023235"/>
    </source>
</evidence>
<evidence type="ECO:0000259" key="12">
    <source>
        <dbReference type="Pfam" id="PF00254"/>
    </source>
</evidence>
<dbReference type="Pfam" id="PF05697">
    <property type="entry name" value="Trigger_N"/>
    <property type="match status" value="1"/>
</dbReference>
<evidence type="ECO:0000256" key="11">
    <source>
        <dbReference type="ARBA" id="ARBA00029986"/>
    </source>
</evidence>
<dbReference type="InterPro" id="IPR008880">
    <property type="entry name" value="Trigger_fac_C"/>
</dbReference>
<comment type="caution">
    <text evidence="15">The sequence shown here is derived from an EMBL/GenBank/DDBJ whole genome shotgun (WGS) entry which is preliminary data.</text>
</comment>
<dbReference type="InterPro" id="IPR005215">
    <property type="entry name" value="Trig_fac"/>
</dbReference>
<organism evidence="15 16">
    <name type="scientific">Candidatus Hakubella thermalkaliphila</name>
    <dbReference type="NCBI Taxonomy" id="2754717"/>
    <lineage>
        <taxon>Bacteria</taxon>
        <taxon>Bacillati</taxon>
        <taxon>Actinomycetota</taxon>
        <taxon>Actinomycetota incertae sedis</taxon>
        <taxon>Candidatus Hakubellales</taxon>
        <taxon>Candidatus Hakubellaceae</taxon>
        <taxon>Candidatus Hakubella</taxon>
    </lineage>
</organism>
<keyword evidence="6" id="KW-0132">Cell division</keyword>
<comment type="subcellular location">
    <subcellularLocation>
        <location evidence="2">Cytoplasm</location>
    </subcellularLocation>
</comment>
<evidence type="ECO:0000256" key="1">
    <source>
        <dbReference type="ARBA" id="ARBA00000971"/>
    </source>
</evidence>
<dbReference type="GO" id="GO:0003755">
    <property type="term" value="F:peptidyl-prolyl cis-trans isomerase activity"/>
    <property type="evidence" value="ECO:0007669"/>
    <property type="project" value="UniProtKB-KW"/>
</dbReference>
<keyword evidence="8" id="KW-0143">Chaperone</keyword>
<evidence type="ECO:0000256" key="7">
    <source>
        <dbReference type="ARBA" id="ARBA00023110"/>
    </source>
</evidence>
<feature type="domain" description="Trigger factor C-terminal" evidence="14">
    <location>
        <begin position="168"/>
        <end position="210"/>
    </location>
</feature>